<protein>
    <submittedName>
        <fullName evidence="1">Uncharacterized protein</fullName>
    </submittedName>
</protein>
<comment type="caution">
    <text evidence="1">The sequence shown here is derived from an EMBL/GenBank/DDBJ whole genome shotgun (WGS) entry which is preliminary data.</text>
</comment>
<organism evidence="1 2">
    <name type="scientific">Caerostris extrusa</name>
    <name type="common">Bark spider</name>
    <name type="synonym">Caerostris bankana</name>
    <dbReference type="NCBI Taxonomy" id="172846"/>
    <lineage>
        <taxon>Eukaryota</taxon>
        <taxon>Metazoa</taxon>
        <taxon>Ecdysozoa</taxon>
        <taxon>Arthropoda</taxon>
        <taxon>Chelicerata</taxon>
        <taxon>Arachnida</taxon>
        <taxon>Araneae</taxon>
        <taxon>Araneomorphae</taxon>
        <taxon>Entelegynae</taxon>
        <taxon>Araneoidea</taxon>
        <taxon>Araneidae</taxon>
        <taxon>Caerostris</taxon>
    </lineage>
</organism>
<dbReference type="EMBL" id="BPLR01021644">
    <property type="protein sequence ID" value="GIX91982.1"/>
    <property type="molecule type" value="Genomic_DNA"/>
</dbReference>
<evidence type="ECO:0000313" key="1">
    <source>
        <dbReference type="EMBL" id="GIX91982.1"/>
    </source>
</evidence>
<gene>
    <name evidence="1" type="ORF">CEXT_599281</name>
</gene>
<dbReference type="Proteomes" id="UP001054945">
    <property type="component" value="Unassembled WGS sequence"/>
</dbReference>
<reference evidence="1 2" key="1">
    <citation type="submission" date="2021-06" db="EMBL/GenBank/DDBJ databases">
        <title>Caerostris extrusa draft genome.</title>
        <authorList>
            <person name="Kono N."/>
            <person name="Arakawa K."/>
        </authorList>
    </citation>
    <scope>NUCLEOTIDE SEQUENCE [LARGE SCALE GENOMIC DNA]</scope>
</reference>
<keyword evidence="2" id="KW-1185">Reference proteome</keyword>
<name>A0AAV4P3X9_CAEEX</name>
<dbReference type="AlphaFoldDB" id="A0AAV4P3X9"/>
<accession>A0AAV4P3X9</accession>
<proteinExistence type="predicted"/>
<evidence type="ECO:0000313" key="2">
    <source>
        <dbReference type="Proteomes" id="UP001054945"/>
    </source>
</evidence>
<sequence length="128" mass="14266">MLQHFIKNPPVNLPSGELVIKTLQLCGLEGMCQRNLTDVNHAHLTNLDRLRLSAVPADYTRSQIVALIKAHSIPNKTPRIRNKDLPTFSHLASHSKRPFISPGVSGIFHVVAFCEKFPIGSPLLFVEH</sequence>